<comment type="subcellular location">
    <subcellularLocation>
        <location evidence="1">Vacuole membrane</location>
        <topology evidence="1">Lipid-anchor</topology>
    </subcellularLocation>
</comment>
<proteinExistence type="inferred from homology"/>
<dbReference type="GO" id="GO:0005774">
    <property type="term" value="C:vacuolar membrane"/>
    <property type="evidence" value="ECO:0007669"/>
    <property type="project" value="UniProtKB-SubCell"/>
</dbReference>
<dbReference type="InterPro" id="IPR011989">
    <property type="entry name" value="ARM-like"/>
</dbReference>
<dbReference type="SMART" id="SM00185">
    <property type="entry name" value="ARM"/>
    <property type="match status" value="4"/>
</dbReference>
<evidence type="ECO:0000256" key="8">
    <source>
        <dbReference type="PROSITE-ProRule" id="PRU00259"/>
    </source>
</evidence>
<keyword evidence="6" id="KW-0449">Lipoprotein</keyword>
<evidence type="ECO:0000256" key="2">
    <source>
        <dbReference type="ARBA" id="ARBA00005462"/>
    </source>
</evidence>
<evidence type="ECO:0000256" key="4">
    <source>
        <dbReference type="ARBA" id="ARBA00022737"/>
    </source>
</evidence>
<keyword evidence="10" id="KW-1185">Reference proteome</keyword>
<dbReference type="InterPro" id="IPR016024">
    <property type="entry name" value="ARM-type_fold"/>
</dbReference>
<evidence type="ECO:0000256" key="6">
    <source>
        <dbReference type="ARBA" id="ARBA00023288"/>
    </source>
</evidence>
<evidence type="ECO:0000313" key="10">
    <source>
        <dbReference type="Proteomes" id="UP000015105"/>
    </source>
</evidence>
<dbReference type="Gramene" id="AET4Gv20662700.29">
    <property type="protein sequence ID" value="AET4Gv20662700.29"/>
    <property type="gene ID" value="AET4Gv20662700"/>
</dbReference>
<evidence type="ECO:0000256" key="7">
    <source>
        <dbReference type="ARBA" id="ARBA00026209"/>
    </source>
</evidence>
<dbReference type="PANTHER" id="PTHR47249:SF1">
    <property type="entry name" value="VACUOLAR PROTEIN 8"/>
    <property type="match status" value="1"/>
</dbReference>
<evidence type="ECO:0000256" key="5">
    <source>
        <dbReference type="ARBA" id="ARBA00023136"/>
    </source>
</evidence>
<dbReference type="AlphaFoldDB" id="A0A453ISE0"/>
<dbReference type="EnsemblPlants" id="AET4Gv20662700.29">
    <property type="protein sequence ID" value="AET4Gv20662700.29"/>
    <property type="gene ID" value="AET4Gv20662700"/>
</dbReference>
<keyword evidence="5" id="KW-0472">Membrane</keyword>
<evidence type="ECO:0000313" key="9">
    <source>
        <dbReference type="EnsemblPlants" id="AET4Gv20662700.29"/>
    </source>
</evidence>
<reference evidence="10" key="2">
    <citation type="journal article" date="2017" name="Nat. Plants">
        <title>The Aegilops tauschii genome reveals multiple impacts of transposons.</title>
        <authorList>
            <person name="Zhao G."/>
            <person name="Zou C."/>
            <person name="Li K."/>
            <person name="Wang K."/>
            <person name="Li T."/>
            <person name="Gao L."/>
            <person name="Zhang X."/>
            <person name="Wang H."/>
            <person name="Yang Z."/>
            <person name="Liu X."/>
            <person name="Jiang W."/>
            <person name="Mao L."/>
            <person name="Kong X."/>
            <person name="Jiao Y."/>
            <person name="Jia J."/>
        </authorList>
    </citation>
    <scope>NUCLEOTIDE SEQUENCE [LARGE SCALE GENOMIC DNA]</scope>
    <source>
        <strain evidence="10">cv. AL8/78</strain>
    </source>
</reference>
<dbReference type="GO" id="GO:0043495">
    <property type="term" value="F:protein-membrane adaptor activity"/>
    <property type="evidence" value="ECO:0007669"/>
    <property type="project" value="InterPro"/>
</dbReference>
<feature type="repeat" description="ARM" evidence="8">
    <location>
        <begin position="118"/>
        <end position="161"/>
    </location>
</feature>
<dbReference type="Gene3D" id="1.25.10.10">
    <property type="entry name" value="Leucine-rich Repeat Variant"/>
    <property type="match status" value="2"/>
</dbReference>
<dbReference type="SUPFAM" id="SSF48371">
    <property type="entry name" value="ARM repeat"/>
    <property type="match status" value="1"/>
</dbReference>
<keyword evidence="3" id="KW-0926">Vacuole</keyword>
<reference evidence="9" key="3">
    <citation type="journal article" date="2017" name="Nature">
        <title>Genome sequence of the progenitor of the wheat D genome Aegilops tauschii.</title>
        <authorList>
            <person name="Luo M.C."/>
            <person name="Gu Y.Q."/>
            <person name="Puiu D."/>
            <person name="Wang H."/>
            <person name="Twardziok S.O."/>
            <person name="Deal K.R."/>
            <person name="Huo N."/>
            <person name="Zhu T."/>
            <person name="Wang L."/>
            <person name="Wang Y."/>
            <person name="McGuire P.E."/>
            <person name="Liu S."/>
            <person name="Long H."/>
            <person name="Ramasamy R.K."/>
            <person name="Rodriguez J.C."/>
            <person name="Van S.L."/>
            <person name="Yuan L."/>
            <person name="Wang Z."/>
            <person name="Xia Z."/>
            <person name="Xiao L."/>
            <person name="Anderson O.D."/>
            <person name="Ouyang S."/>
            <person name="Liang Y."/>
            <person name="Zimin A.V."/>
            <person name="Pertea G."/>
            <person name="Qi P."/>
            <person name="Bennetzen J.L."/>
            <person name="Dai X."/>
            <person name="Dawson M.W."/>
            <person name="Muller H.G."/>
            <person name="Kugler K."/>
            <person name="Rivarola-Duarte L."/>
            <person name="Spannagl M."/>
            <person name="Mayer K.F.X."/>
            <person name="Lu F.H."/>
            <person name="Bevan M.W."/>
            <person name="Leroy P."/>
            <person name="Li P."/>
            <person name="You F.M."/>
            <person name="Sun Q."/>
            <person name="Liu Z."/>
            <person name="Lyons E."/>
            <person name="Wicker T."/>
            <person name="Salzberg S.L."/>
            <person name="Devos K.M."/>
            <person name="Dvorak J."/>
        </authorList>
    </citation>
    <scope>NUCLEOTIDE SEQUENCE [LARGE SCALE GENOMIC DNA]</scope>
    <source>
        <strain evidence="9">cv. AL8/78</strain>
    </source>
</reference>
<protein>
    <recommendedName>
        <fullName evidence="7">Vacuolar protein 8</fullName>
    </recommendedName>
</protein>
<evidence type="ECO:0000256" key="3">
    <source>
        <dbReference type="ARBA" id="ARBA00022554"/>
    </source>
</evidence>
<evidence type="ECO:0000256" key="1">
    <source>
        <dbReference type="ARBA" id="ARBA00004592"/>
    </source>
</evidence>
<reference evidence="9" key="5">
    <citation type="journal article" date="2021" name="G3 (Bethesda)">
        <title>Aegilops tauschii genome assembly Aet v5.0 features greater sequence contiguity and improved annotation.</title>
        <authorList>
            <person name="Wang L."/>
            <person name="Zhu T."/>
            <person name="Rodriguez J.C."/>
            <person name="Deal K.R."/>
            <person name="Dubcovsky J."/>
            <person name="McGuire P.E."/>
            <person name="Lux T."/>
            <person name="Spannagl M."/>
            <person name="Mayer K.F.X."/>
            <person name="Baldrich P."/>
            <person name="Meyers B.C."/>
            <person name="Huo N."/>
            <person name="Gu Y.Q."/>
            <person name="Zhou H."/>
            <person name="Devos K.M."/>
            <person name="Bennetzen J.L."/>
            <person name="Unver T."/>
            <person name="Budak H."/>
            <person name="Gulick P.J."/>
            <person name="Galiba G."/>
            <person name="Kalapos B."/>
            <person name="Nelson D.R."/>
            <person name="Li P."/>
            <person name="You F.M."/>
            <person name="Luo M.C."/>
            <person name="Dvorak J."/>
        </authorList>
    </citation>
    <scope>NUCLEOTIDE SEQUENCE [LARGE SCALE GENOMIC DNA]</scope>
    <source>
        <strain evidence="9">cv. AL8/78</strain>
    </source>
</reference>
<dbReference type="InterPro" id="IPR000225">
    <property type="entry name" value="Armadillo"/>
</dbReference>
<name>A0A453ISE0_AEGTS</name>
<accession>A0A453ISE0</accession>
<keyword evidence="4" id="KW-0677">Repeat</keyword>
<dbReference type="Pfam" id="PF00514">
    <property type="entry name" value="Arm"/>
    <property type="match status" value="1"/>
</dbReference>
<sequence length="329" mass="35698">ELIYGELKSTQAKVQDEASHRQSLEAEVLRLKRSKTDNCVEESKTLCGMVRSGSGLGSEAFMHKSGNLKETLASQRVGLPNVLALLKSEELEVQIHAVKVVANLAAEDINQEKIVEEGGLDALLSLLETSENTTIHRATAGAIANLAMNVSNQALIMNKGGARLLANIASKTDDPQTMRMVAGAIANLCGNEKWHAMLKQDGGIKALLGMFQTGHTDVIAQIARGLANFAKCESRVISQGHKKGRSLLIEDGVLSWIMANSTMFPPSTRRHIELAFCHLAQNVENSRDIIITGGIKELLRISKESSRDDARNLAKKALNSNPAFLKEIQ</sequence>
<organism evidence="9 10">
    <name type="scientific">Aegilops tauschii subsp. strangulata</name>
    <name type="common">Goatgrass</name>
    <dbReference type="NCBI Taxonomy" id="200361"/>
    <lineage>
        <taxon>Eukaryota</taxon>
        <taxon>Viridiplantae</taxon>
        <taxon>Streptophyta</taxon>
        <taxon>Embryophyta</taxon>
        <taxon>Tracheophyta</taxon>
        <taxon>Spermatophyta</taxon>
        <taxon>Magnoliopsida</taxon>
        <taxon>Liliopsida</taxon>
        <taxon>Poales</taxon>
        <taxon>Poaceae</taxon>
        <taxon>BOP clade</taxon>
        <taxon>Pooideae</taxon>
        <taxon>Triticodae</taxon>
        <taxon>Triticeae</taxon>
        <taxon>Triticinae</taxon>
        <taxon>Aegilops</taxon>
    </lineage>
</organism>
<comment type="similarity">
    <text evidence="2">Belongs to the beta-catenin family.</text>
</comment>
<reference evidence="9" key="4">
    <citation type="submission" date="2019-03" db="UniProtKB">
        <authorList>
            <consortium name="EnsemblPlants"/>
        </authorList>
    </citation>
    <scope>IDENTIFICATION</scope>
</reference>
<dbReference type="PANTHER" id="PTHR47249">
    <property type="entry name" value="VACUOLAR PROTEIN 8"/>
    <property type="match status" value="1"/>
</dbReference>
<dbReference type="Proteomes" id="UP000015105">
    <property type="component" value="Chromosome 4D"/>
</dbReference>
<reference evidence="10" key="1">
    <citation type="journal article" date="2014" name="Science">
        <title>Ancient hybridizations among the ancestral genomes of bread wheat.</title>
        <authorList>
            <consortium name="International Wheat Genome Sequencing Consortium,"/>
            <person name="Marcussen T."/>
            <person name="Sandve S.R."/>
            <person name="Heier L."/>
            <person name="Spannagl M."/>
            <person name="Pfeifer M."/>
            <person name="Jakobsen K.S."/>
            <person name="Wulff B.B."/>
            <person name="Steuernagel B."/>
            <person name="Mayer K.F."/>
            <person name="Olsen O.A."/>
        </authorList>
    </citation>
    <scope>NUCLEOTIDE SEQUENCE [LARGE SCALE GENOMIC DNA]</scope>
    <source>
        <strain evidence="10">cv. AL8/78</strain>
    </source>
</reference>
<dbReference type="GO" id="GO:0071562">
    <property type="term" value="P:nucleus-vacuole junction assembly"/>
    <property type="evidence" value="ECO:0007669"/>
    <property type="project" value="InterPro"/>
</dbReference>
<dbReference type="PROSITE" id="PS50176">
    <property type="entry name" value="ARM_REPEAT"/>
    <property type="match status" value="2"/>
</dbReference>
<dbReference type="InterPro" id="IPR045156">
    <property type="entry name" value="Vac8"/>
</dbReference>
<feature type="repeat" description="ARM" evidence="8">
    <location>
        <begin position="77"/>
        <end position="119"/>
    </location>
</feature>